<dbReference type="PANTHER" id="PTHR30294:SF45">
    <property type="entry name" value="LINEARMYCIN RESISTANCE PERMEASE PROTEIN LNRN"/>
    <property type="match status" value="1"/>
</dbReference>
<evidence type="ECO:0000256" key="4">
    <source>
        <dbReference type="ARBA" id="ARBA00022475"/>
    </source>
</evidence>
<dbReference type="PANTHER" id="PTHR30294">
    <property type="entry name" value="MEMBRANE COMPONENT OF ABC TRANSPORTER YHHJ-RELATED"/>
    <property type="match status" value="1"/>
</dbReference>
<dbReference type="AlphaFoldDB" id="A0A9X2MW92"/>
<keyword evidence="7 8" id="KW-0472">Membrane</keyword>
<comment type="caution">
    <text evidence="10">The sequence shown here is derived from an EMBL/GenBank/DDBJ whole genome shotgun (WGS) entry which is preliminary data.</text>
</comment>
<feature type="domain" description="ABC transmembrane type-2" evidence="9">
    <location>
        <begin position="145"/>
        <end position="377"/>
    </location>
</feature>
<evidence type="ECO:0000256" key="8">
    <source>
        <dbReference type="SAM" id="Phobius"/>
    </source>
</evidence>
<keyword evidence="6 8" id="KW-1133">Transmembrane helix</keyword>
<evidence type="ECO:0000256" key="2">
    <source>
        <dbReference type="ARBA" id="ARBA00007783"/>
    </source>
</evidence>
<evidence type="ECO:0000256" key="3">
    <source>
        <dbReference type="ARBA" id="ARBA00022448"/>
    </source>
</evidence>
<evidence type="ECO:0000256" key="7">
    <source>
        <dbReference type="ARBA" id="ARBA00023136"/>
    </source>
</evidence>
<evidence type="ECO:0000313" key="10">
    <source>
        <dbReference type="EMBL" id="MCR2808029.1"/>
    </source>
</evidence>
<evidence type="ECO:0000313" key="11">
    <source>
        <dbReference type="Proteomes" id="UP001141950"/>
    </source>
</evidence>
<dbReference type="InterPro" id="IPR013525">
    <property type="entry name" value="ABC2_TM"/>
</dbReference>
<keyword evidence="3" id="KW-0813">Transport</keyword>
<sequence length="384" mass="41572">MKDTLWLIRRNLVSMGRSYKSLLLYLLAPVIGITLSFLIYGNEKPADLRLGIANLDGEQPVAQDLIGFLEGIEGMKITLMADEAEANSAVVGGDSDAAIIVRNGFAQGIQTGEAGGDVEIVTLQDSAVAPYIRSYIDPYLGNLESIAKTAAGSPEAFAEAYAKVRGEAFPVAMELADDRSVQRDMTNRAIGYLIVFMLFSAINLSSFMIKEKENRTYFRLVASPLSGRTYVASNIAVNLLLLLVQIIAMLAIMNGIFGIKPDVPLWQLGAMLFLFASAAVALSLVVVAFSSSSMTVNAVSNFLIIPSCLLAGCMFPVELMPESIRDIASFLPQRWLLEAVNQLQLGASLPDLALHALILLAFTAVFALAAIYKFGHNRDTRTYI</sequence>
<feature type="transmembrane region" description="Helical" evidence="8">
    <location>
        <begin position="352"/>
        <end position="372"/>
    </location>
</feature>
<keyword evidence="4" id="KW-1003">Cell membrane</keyword>
<protein>
    <submittedName>
        <fullName evidence="10">ABC transporter permease</fullName>
    </submittedName>
</protein>
<keyword evidence="5 8" id="KW-0812">Transmembrane</keyword>
<dbReference type="InterPro" id="IPR047817">
    <property type="entry name" value="ABC2_TM_bact-type"/>
</dbReference>
<dbReference type="GO" id="GO:0140359">
    <property type="term" value="F:ABC-type transporter activity"/>
    <property type="evidence" value="ECO:0007669"/>
    <property type="project" value="InterPro"/>
</dbReference>
<dbReference type="EMBL" id="JANIPJ010000041">
    <property type="protein sequence ID" value="MCR2808029.1"/>
    <property type="molecule type" value="Genomic_DNA"/>
</dbReference>
<feature type="transmembrane region" description="Helical" evidence="8">
    <location>
        <begin position="189"/>
        <end position="209"/>
    </location>
</feature>
<dbReference type="Pfam" id="PF12698">
    <property type="entry name" value="ABC2_membrane_3"/>
    <property type="match status" value="1"/>
</dbReference>
<dbReference type="InterPro" id="IPR051449">
    <property type="entry name" value="ABC-2_transporter_component"/>
</dbReference>
<evidence type="ECO:0000256" key="6">
    <source>
        <dbReference type="ARBA" id="ARBA00022989"/>
    </source>
</evidence>
<dbReference type="RefSeq" id="WP_257453059.1">
    <property type="nucleotide sequence ID" value="NZ_JANIPJ010000041.1"/>
</dbReference>
<feature type="transmembrane region" description="Helical" evidence="8">
    <location>
        <begin position="296"/>
        <end position="317"/>
    </location>
</feature>
<keyword evidence="11" id="KW-1185">Reference proteome</keyword>
<evidence type="ECO:0000256" key="5">
    <source>
        <dbReference type="ARBA" id="ARBA00022692"/>
    </source>
</evidence>
<evidence type="ECO:0000256" key="1">
    <source>
        <dbReference type="ARBA" id="ARBA00004651"/>
    </source>
</evidence>
<feature type="transmembrane region" description="Helical" evidence="8">
    <location>
        <begin position="230"/>
        <end position="253"/>
    </location>
</feature>
<gene>
    <name evidence="10" type="ORF">NQZ67_29560</name>
</gene>
<name>A0A9X2MW92_9BACL</name>
<reference evidence="10" key="1">
    <citation type="submission" date="2022-08" db="EMBL/GenBank/DDBJ databases">
        <title>The genomic sequence of strain Paenibacillus sp. SCIV0701.</title>
        <authorList>
            <person name="Zhao H."/>
        </authorList>
    </citation>
    <scope>NUCLEOTIDE SEQUENCE</scope>
    <source>
        <strain evidence="10">SCIV0701</strain>
    </source>
</reference>
<dbReference type="PROSITE" id="PS51012">
    <property type="entry name" value="ABC_TM2"/>
    <property type="match status" value="1"/>
</dbReference>
<dbReference type="GO" id="GO:0005886">
    <property type="term" value="C:plasma membrane"/>
    <property type="evidence" value="ECO:0007669"/>
    <property type="project" value="UniProtKB-SubCell"/>
</dbReference>
<comment type="similarity">
    <text evidence="2">Belongs to the ABC-2 integral membrane protein family.</text>
</comment>
<accession>A0A9X2MW92</accession>
<feature type="transmembrane region" description="Helical" evidence="8">
    <location>
        <begin position="21"/>
        <end position="40"/>
    </location>
</feature>
<proteinExistence type="inferred from homology"/>
<feature type="transmembrane region" description="Helical" evidence="8">
    <location>
        <begin position="265"/>
        <end position="289"/>
    </location>
</feature>
<organism evidence="10 11">
    <name type="scientific">Paenibacillus soyae</name>
    <dbReference type="NCBI Taxonomy" id="2969249"/>
    <lineage>
        <taxon>Bacteria</taxon>
        <taxon>Bacillati</taxon>
        <taxon>Bacillota</taxon>
        <taxon>Bacilli</taxon>
        <taxon>Bacillales</taxon>
        <taxon>Paenibacillaceae</taxon>
        <taxon>Paenibacillus</taxon>
    </lineage>
</organism>
<dbReference type="Proteomes" id="UP001141950">
    <property type="component" value="Unassembled WGS sequence"/>
</dbReference>
<comment type="subcellular location">
    <subcellularLocation>
        <location evidence="1">Cell membrane</location>
        <topology evidence="1">Multi-pass membrane protein</topology>
    </subcellularLocation>
</comment>
<evidence type="ECO:0000259" key="9">
    <source>
        <dbReference type="PROSITE" id="PS51012"/>
    </source>
</evidence>